<dbReference type="InterPro" id="IPR036013">
    <property type="entry name" value="Band_7/SPFH_dom_sf"/>
</dbReference>
<proteinExistence type="inferred from homology"/>
<gene>
    <name evidence="4" type="ORF">BN85407800</name>
</gene>
<dbReference type="SUPFAM" id="SSF117892">
    <property type="entry name" value="Band 7/SPFH domain"/>
    <property type="match status" value="1"/>
</dbReference>
<dbReference type="RefSeq" id="WP_026659203.1">
    <property type="nucleotide sequence ID" value="NC_022538.1"/>
</dbReference>
<dbReference type="InterPro" id="IPR001972">
    <property type="entry name" value="Stomatin_HflK_fam"/>
</dbReference>
<dbReference type="HOGENOM" id="CLU_024949_3_3_14"/>
<dbReference type="Pfam" id="PF01145">
    <property type="entry name" value="Band_7"/>
    <property type="match status" value="1"/>
</dbReference>
<dbReference type="PRINTS" id="PR00721">
    <property type="entry name" value="STOMATIN"/>
</dbReference>
<reference evidence="4 5" key="1">
    <citation type="journal article" date="2013" name="J. Mol. Microbiol. Biotechnol.">
        <title>Analysis of the Complete Genomes of Acholeplasma brassicae , A. palmae and A. laidlawii and Their Comparison to the Obligate Parasites from ' Candidatus Phytoplasma'.</title>
        <authorList>
            <person name="Kube M."/>
            <person name="Siewert C."/>
            <person name="Migdoll A.M."/>
            <person name="Duduk B."/>
            <person name="Holz S."/>
            <person name="Rabus R."/>
            <person name="Seemuller E."/>
            <person name="Mitrovic J."/>
            <person name="Muller I."/>
            <person name="Buttner C."/>
            <person name="Reinhardt R."/>
        </authorList>
    </citation>
    <scope>NUCLEOTIDE SEQUENCE [LARGE SCALE GENOMIC DNA]</scope>
    <source>
        <strain evidence="4 5">J233</strain>
    </source>
</reference>
<keyword evidence="5" id="KW-1185">Reference proteome</keyword>
<organism evidence="4 5">
    <name type="scientific">Alteracholeplasma palmae (strain ATCC 49389 / J233)</name>
    <name type="common">Acholeplasma palmae</name>
    <dbReference type="NCBI Taxonomy" id="1318466"/>
    <lineage>
        <taxon>Bacteria</taxon>
        <taxon>Bacillati</taxon>
        <taxon>Mycoplasmatota</taxon>
        <taxon>Mollicutes</taxon>
        <taxon>Acholeplasmatales</taxon>
        <taxon>Acholeplasmataceae</taxon>
        <taxon>Acholeplasma</taxon>
    </lineage>
</organism>
<dbReference type="GO" id="GO:0005886">
    <property type="term" value="C:plasma membrane"/>
    <property type="evidence" value="ECO:0007669"/>
    <property type="project" value="InterPro"/>
</dbReference>
<dbReference type="InterPro" id="IPR043202">
    <property type="entry name" value="Band-7_stomatin-like"/>
</dbReference>
<evidence type="ECO:0000256" key="1">
    <source>
        <dbReference type="ARBA" id="ARBA00008164"/>
    </source>
</evidence>
<keyword evidence="2" id="KW-1133">Transmembrane helix</keyword>
<comment type="similarity">
    <text evidence="1">Belongs to the band 7/mec-2 family.</text>
</comment>
<evidence type="ECO:0000313" key="4">
    <source>
        <dbReference type="EMBL" id="CCV64357.1"/>
    </source>
</evidence>
<evidence type="ECO:0000256" key="2">
    <source>
        <dbReference type="SAM" id="Phobius"/>
    </source>
</evidence>
<dbReference type="KEGG" id="apal:BN85407800"/>
<feature type="transmembrane region" description="Helical" evidence="2">
    <location>
        <begin position="12"/>
        <end position="34"/>
    </location>
</feature>
<keyword evidence="2" id="KW-0812">Transmembrane</keyword>
<dbReference type="Gene3D" id="3.30.479.30">
    <property type="entry name" value="Band 7 domain"/>
    <property type="match status" value="1"/>
</dbReference>
<evidence type="ECO:0000259" key="3">
    <source>
        <dbReference type="SMART" id="SM00244"/>
    </source>
</evidence>
<sequence length="179" mass="20966">MTLFIDDKTLIYIIPSAIVLFVLLLILVLSIKIVRQNQQVVIERLGVYHTTWRAGIHFLFPFVDRVVKKVSVSDQLLETHNDFLTIDQVHVYVDFDVIYQIADTKQYVYGYDRNVKPITSLVSHYLRVSIGEKDFKTVLSDRNLILLSDFMKFDEVTDNWGLKIKRVQIKKILIYKGDK</sequence>
<protein>
    <recommendedName>
        <fullName evidence="3">Band 7 domain-containing protein</fullName>
    </recommendedName>
</protein>
<dbReference type="InterPro" id="IPR001107">
    <property type="entry name" value="Band_7"/>
</dbReference>
<dbReference type="AlphaFoldDB" id="U4KKX0"/>
<dbReference type="SMART" id="SM00244">
    <property type="entry name" value="PHB"/>
    <property type="match status" value="1"/>
</dbReference>
<name>U4KKX0_ALTPJ</name>
<dbReference type="PANTHER" id="PTHR10264:SF19">
    <property type="entry name" value="AT06885P-RELATED"/>
    <property type="match status" value="1"/>
</dbReference>
<dbReference type="OrthoDB" id="9809197at2"/>
<dbReference type="PANTHER" id="PTHR10264">
    <property type="entry name" value="BAND 7 PROTEIN-RELATED"/>
    <property type="match status" value="1"/>
</dbReference>
<accession>U4KKX0</accession>
<evidence type="ECO:0000313" key="5">
    <source>
        <dbReference type="Proteomes" id="UP000032740"/>
    </source>
</evidence>
<dbReference type="STRING" id="1318466.BN85407800"/>
<dbReference type="EMBL" id="FO681347">
    <property type="protein sequence ID" value="CCV64357.1"/>
    <property type="molecule type" value="Genomic_DNA"/>
</dbReference>
<dbReference type="Proteomes" id="UP000032740">
    <property type="component" value="Chromosome"/>
</dbReference>
<keyword evidence="2" id="KW-0472">Membrane</keyword>
<feature type="domain" description="Band 7" evidence="3">
    <location>
        <begin position="29"/>
        <end position="178"/>
    </location>
</feature>